<evidence type="ECO:0008006" key="3">
    <source>
        <dbReference type="Google" id="ProtNLM"/>
    </source>
</evidence>
<gene>
    <name evidence="1" type="ORF">PV05_04220</name>
</gene>
<dbReference type="Proteomes" id="UP000054342">
    <property type="component" value="Unassembled WGS sequence"/>
</dbReference>
<dbReference type="InterPro" id="IPR051961">
    <property type="entry name" value="Fungal_Metabolite_Diox"/>
</dbReference>
<proteinExistence type="predicted"/>
<keyword evidence="2" id="KW-1185">Reference proteome</keyword>
<dbReference type="RefSeq" id="XP_013316065.1">
    <property type="nucleotide sequence ID" value="XM_013460611.1"/>
</dbReference>
<dbReference type="PANTHER" id="PTHR37563:SF2">
    <property type="entry name" value="PHYTANOYL-COA DIOXYGENASE FAMILY PROTEIN (AFU_ORTHOLOGUE AFUA_2G03330)"/>
    <property type="match status" value="1"/>
</dbReference>
<protein>
    <recommendedName>
        <fullName evidence="3">Phytanoyl-CoA dioxygenase</fullName>
    </recommendedName>
</protein>
<evidence type="ECO:0000313" key="1">
    <source>
        <dbReference type="EMBL" id="KIW55481.1"/>
    </source>
</evidence>
<accession>A0A0D2BSN3</accession>
<dbReference type="OrthoDB" id="407832at2759"/>
<name>A0A0D2BSN3_9EURO</name>
<dbReference type="Gene3D" id="2.60.120.620">
    <property type="entry name" value="q2cbj1_9rhob like domain"/>
    <property type="match status" value="1"/>
</dbReference>
<dbReference type="AlphaFoldDB" id="A0A0D2BSN3"/>
<dbReference type="Pfam" id="PF05721">
    <property type="entry name" value="PhyH"/>
    <property type="match status" value="1"/>
</dbReference>
<sequence>MTGTLFISFRGKGWVHSAARVMPANFTRSLIRTFSSGQPLQAQPVSFRASPPEIAQGRLTEQNLETAVRSLQHDGLVVVENAIDTKVLDKLNTKMVADALYLQSKGKNGPFNYNQGNLQQDAPPVKEHFHSEIFLNPIATQITSAILGPRPKLTFCSGNSAMPPTKDSPPQRQPVHSDADFAHPDHPFALVVNVPLIDMKPDNGSTEVWLGTHNAFGLEAQEGAHGERASGRIRPSFLEERAKTRPPVQPFIPKGSIVIRDLRLWHAGMPNHTEEVRVMLAMIHFAPWYRNQMKLELAEEVKPVVQKVMDLDVRANYVSEPEALDSYLNRGFGNSYDFGQSL</sequence>
<reference evidence="1 2" key="1">
    <citation type="submission" date="2015-01" db="EMBL/GenBank/DDBJ databases">
        <title>The Genome Sequence of Exophiala xenobiotica CBS118157.</title>
        <authorList>
            <consortium name="The Broad Institute Genomics Platform"/>
            <person name="Cuomo C."/>
            <person name="de Hoog S."/>
            <person name="Gorbushina A."/>
            <person name="Stielow B."/>
            <person name="Teixiera M."/>
            <person name="Abouelleil A."/>
            <person name="Chapman S.B."/>
            <person name="Priest M."/>
            <person name="Young S.K."/>
            <person name="Wortman J."/>
            <person name="Nusbaum C."/>
            <person name="Birren B."/>
        </authorList>
    </citation>
    <scope>NUCLEOTIDE SEQUENCE [LARGE SCALE GENOMIC DNA]</scope>
    <source>
        <strain evidence="1 2">CBS 118157</strain>
    </source>
</reference>
<evidence type="ECO:0000313" key="2">
    <source>
        <dbReference type="Proteomes" id="UP000054342"/>
    </source>
</evidence>
<dbReference type="PANTHER" id="PTHR37563">
    <property type="entry name" value="PHYTANOYL-COA DIOXYGENASE FAMILY PROTEIN (AFU_ORTHOLOGUE AFUA_2G03330)"/>
    <property type="match status" value="1"/>
</dbReference>
<dbReference type="EMBL" id="KN847319">
    <property type="protein sequence ID" value="KIW55481.1"/>
    <property type="molecule type" value="Genomic_DNA"/>
</dbReference>
<organism evidence="1 2">
    <name type="scientific">Exophiala xenobiotica</name>
    <dbReference type="NCBI Taxonomy" id="348802"/>
    <lineage>
        <taxon>Eukaryota</taxon>
        <taxon>Fungi</taxon>
        <taxon>Dikarya</taxon>
        <taxon>Ascomycota</taxon>
        <taxon>Pezizomycotina</taxon>
        <taxon>Eurotiomycetes</taxon>
        <taxon>Chaetothyriomycetidae</taxon>
        <taxon>Chaetothyriales</taxon>
        <taxon>Herpotrichiellaceae</taxon>
        <taxon>Exophiala</taxon>
    </lineage>
</organism>
<dbReference type="SUPFAM" id="SSF51197">
    <property type="entry name" value="Clavaminate synthase-like"/>
    <property type="match status" value="1"/>
</dbReference>
<dbReference type="InterPro" id="IPR008775">
    <property type="entry name" value="Phytyl_CoA_dOase-like"/>
</dbReference>
<dbReference type="HOGENOM" id="CLU_043410_0_1_1"/>
<dbReference type="GeneID" id="25326128"/>